<name>A0A9N9HQV7_FUNMO</name>
<feature type="non-terminal residue" evidence="2">
    <location>
        <position position="1"/>
    </location>
</feature>
<evidence type="ECO:0000256" key="1">
    <source>
        <dbReference type="SAM" id="MobiDB-lite"/>
    </source>
</evidence>
<dbReference type="AlphaFoldDB" id="A0A9N9HQV7"/>
<dbReference type="Proteomes" id="UP000789375">
    <property type="component" value="Unassembled WGS sequence"/>
</dbReference>
<protein>
    <submittedName>
        <fullName evidence="2">10835_t:CDS:1</fullName>
    </submittedName>
</protein>
<organism evidence="2 3">
    <name type="scientific">Funneliformis mosseae</name>
    <name type="common">Endomycorrhizal fungus</name>
    <name type="synonym">Glomus mosseae</name>
    <dbReference type="NCBI Taxonomy" id="27381"/>
    <lineage>
        <taxon>Eukaryota</taxon>
        <taxon>Fungi</taxon>
        <taxon>Fungi incertae sedis</taxon>
        <taxon>Mucoromycota</taxon>
        <taxon>Glomeromycotina</taxon>
        <taxon>Glomeromycetes</taxon>
        <taxon>Glomerales</taxon>
        <taxon>Glomeraceae</taxon>
        <taxon>Funneliformis</taxon>
    </lineage>
</organism>
<evidence type="ECO:0000313" key="3">
    <source>
        <dbReference type="Proteomes" id="UP000789375"/>
    </source>
</evidence>
<accession>A0A9N9HQV7</accession>
<reference evidence="2" key="1">
    <citation type="submission" date="2021-06" db="EMBL/GenBank/DDBJ databases">
        <authorList>
            <person name="Kallberg Y."/>
            <person name="Tangrot J."/>
            <person name="Rosling A."/>
        </authorList>
    </citation>
    <scope>NUCLEOTIDE SEQUENCE</scope>
    <source>
        <strain evidence="2">87-6 pot B 2015</strain>
    </source>
</reference>
<feature type="region of interest" description="Disordered" evidence="1">
    <location>
        <begin position="77"/>
        <end position="97"/>
    </location>
</feature>
<gene>
    <name evidence="2" type="ORF">FMOSSE_LOCUS13822</name>
</gene>
<sequence>ECFLENQSQKKNPSFIWSICYRNENKQSSHNQDTFSSTSSLPLLKSATDRDLETRKLLGNQSIDASCSNKTEPFSQYFHTDSKEKDENISLTKLPNV</sequence>
<proteinExistence type="predicted"/>
<dbReference type="EMBL" id="CAJVPP010008982">
    <property type="protein sequence ID" value="CAG8701153.1"/>
    <property type="molecule type" value="Genomic_DNA"/>
</dbReference>
<evidence type="ECO:0000313" key="2">
    <source>
        <dbReference type="EMBL" id="CAG8701153.1"/>
    </source>
</evidence>
<keyword evidence="3" id="KW-1185">Reference proteome</keyword>
<comment type="caution">
    <text evidence="2">The sequence shown here is derived from an EMBL/GenBank/DDBJ whole genome shotgun (WGS) entry which is preliminary data.</text>
</comment>